<accession>A0A0N5A7D3</accession>
<evidence type="ECO:0000256" key="3">
    <source>
        <dbReference type="ARBA" id="ARBA00010337"/>
    </source>
</evidence>
<comment type="subcellular location">
    <subcellularLocation>
        <location evidence="1">Cytoplasm</location>
        <location evidence="1">Cytoskeleton</location>
    </subcellularLocation>
</comment>
<dbReference type="PANTHER" id="PTHR13120">
    <property type="entry name" value="PHD FINGER-LIKE DOMAIN-CONTAINING PROTEIN 5A"/>
    <property type="match status" value="1"/>
</dbReference>
<evidence type="ECO:0000256" key="5">
    <source>
        <dbReference type="ARBA" id="ARBA00022701"/>
    </source>
</evidence>
<keyword evidence="6" id="KW-0206">Cytoskeleton</keyword>
<dbReference type="Proteomes" id="UP000038045">
    <property type="component" value="Unplaced"/>
</dbReference>
<dbReference type="InterPro" id="IPR040457">
    <property type="entry name" value="GCP_C"/>
</dbReference>
<dbReference type="WBParaSite" id="PTRK_0001791600.1">
    <property type="protein sequence ID" value="PTRK_0001791600.1"/>
    <property type="gene ID" value="PTRK_0001791600"/>
</dbReference>
<evidence type="ECO:0000313" key="8">
    <source>
        <dbReference type="Proteomes" id="UP000038045"/>
    </source>
</evidence>
<dbReference type="Pfam" id="PF04130">
    <property type="entry name" value="GCP_C_terminal"/>
    <property type="match status" value="1"/>
</dbReference>
<dbReference type="STRING" id="131310.A0A0N5A7D3"/>
<comment type="similarity">
    <text evidence="3">Belongs to the TUBGCP family.</text>
</comment>
<dbReference type="InterPro" id="IPR005345">
    <property type="entry name" value="PHF5"/>
</dbReference>
<proteinExistence type="inferred from homology"/>
<evidence type="ECO:0000256" key="4">
    <source>
        <dbReference type="ARBA" id="ARBA00022490"/>
    </source>
</evidence>
<dbReference type="AlphaFoldDB" id="A0A0N5A7D3"/>
<keyword evidence="4" id="KW-0963">Cytoplasm</keyword>
<dbReference type="Pfam" id="PF03660">
    <property type="entry name" value="PHF5"/>
    <property type="match status" value="1"/>
</dbReference>
<sequence length="965" mass="111864">MAKHHPDLIFCRKIPGISIGRLCDKCDGRCVICDSHIIRNVSSPVRVCEDCSYGICQNRCLICNAPGTTDAYYCTECTLLEKDRDGCPKILNVGTARTDMFYERKKRILEYFRSTTDAMSDENVLNRLKGAFPILGNVSNSRILSKLNINRGEENMEDTRLLQMTLAKYRVKKPQITNVLEGAIKRIEERGEVKNAKQVVEFLLQVKFNSKMDFFSKTHHKGPQTPKMDEKKLLESRLSFNTPVKVSQSNSINMTNPLFSSLSRIQATVPDQKESLVLEFSEFELIRNILSALQGIESLMFRQIAIRQSSLNSSDSSPGILLNDNTQLVLASIYAHKIKNENRLLIQEILKTAKYYIKINTLLRFQVLDTIGQAFLKSIRSCVNLYYEEASSMYYNFMEDNNSTTLFTIYKFSLKWKETLYILFTIMSKTINKCGLDILNTVYESSRFRPKNTLTGEFLQKIVDSMFMEFHSTLKFWLFRGQIPEGVNFWIISKNDDVTENRRWNDWVMLNKDKLPVSLLPISDIFYEILSIGRTVLFLMESSNSLSYDSHEEQRVELFNRLHPSMSYYDLAHRSLLSGTIYEMNKLVSADMVHTILKTHHFEDHLEALRRHFLLTCPSYFENIYDSFEELNSTFNDNNTNTSSMPYLSQRVHLHSLSVDEAIRVSNSWRGLRIEKYFIMKNADGDVTTSTGSSLHHHSHSTGASSALSVNSFYNRRVNLTYKAPQPVCIILNDKNLALYEKIFNMVFKIRGVSLKIDRIHTKLRTMVLLLRKNCKEMLPLMYKFLGKIHIMSLFINKVLYYIYYDVIPLAQKKLEDDLTNVNGLEDIMQYHLTYLETIKKGLFMSKKSYAVSAAISNCIGKIGDFLSLTQKLVDFWYTYENVLTNDKKFNNTGNNDTASFEAEEYQMKKLAIIELFENTNKKEFFDITVQFDKFMENVLQYVTDDVSNNFMALKKHFLILIEVF</sequence>
<dbReference type="GO" id="GO:0000398">
    <property type="term" value="P:mRNA splicing, via spliceosome"/>
    <property type="evidence" value="ECO:0007669"/>
    <property type="project" value="InterPro"/>
</dbReference>
<evidence type="ECO:0000256" key="2">
    <source>
        <dbReference type="ARBA" id="ARBA00008626"/>
    </source>
</evidence>
<evidence type="ECO:0000259" key="7">
    <source>
        <dbReference type="Pfam" id="PF04130"/>
    </source>
</evidence>
<dbReference type="Gene3D" id="1.20.120.1900">
    <property type="entry name" value="Gamma-tubulin complex, C-terminal domain"/>
    <property type="match status" value="1"/>
</dbReference>
<keyword evidence="5" id="KW-0493">Microtubule</keyword>
<keyword evidence="8" id="KW-1185">Reference proteome</keyword>
<protein>
    <submittedName>
        <fullName evidence="9">Gamma-tubulin complex component</fullName>
    </submittedName>
</protein>
<evidence type="ECO:0000313" key="9">
    <source>
        <dbReference type="WBParaSite" id="PTRK_0001791600.1"/>
    </source>
</evidence>
<dbReference type="GO" id="GO:0043015">
    <property type="term" value="F:gamma-tubulin binding"/>
    <property type="evidence" value="ECO:0007669"/>
    <property type="project" value="InterPro"/>
</dbReference>
<feature type="domain" description="Gamma tubulin complex component C-terminal" evidence="7">
    <location>
        <begin position="604"/>
        <end position="943"/>
    </location>
</feature>
<evidence type="ECO:0000256" key="1">
    <source>
        <dbReference type="ARBA" id="ARBA00004245"/>
    </source>
</evidence>
<dbReference type="InterPro" id="IPR042241">
    <property type="entry name" value="GCP_C_sf"/>
</dbReference>
<name>A0A0N5A7D3_PARTI</name>
<evidence type="ECO:0000256" key="6">
    <source>
        <dbReference type="ARBA" id="ARBA00023212"/>
    </source>
</evidence>
<dbReference type="GO" id="GO:0005874">
    <property type="term" value="C:microtubule"/>
    <property type="evidence" value="ECO:0007669"/>
    <property type="project" value="UniProtKB-KW"/>
</dbReference>
<reference evidence="9" key="1">
    <citation type="submission" date="2017-02" db="UniProtKB">
        <authorList>
            <consortium name="WormBaseParasite"/>
        </authorList>
    </citation>
    <scope>IDENTIFICATION</scope>
</reference>
<comment type="similarity">
    <text evidence="2">Belongs to the PHF5 family.</text>
</comment>
<organism evidence="8 9">
    <name type="scientific">Parastrongyloides trichosuri</name>
    <name type="common">Possum-specific nematode worm</name>
    <dbReference type="NCBI Taxonomy" id="131310"/>
    <lineage>
        <taxon>Eukaryota</taxon>
        <taxon>Metazoa</taxon>
        <taxon>Ecdysozoa</taxon>
        <taxon>Nematoda</taxon>
        <taxon>Chromadorea</taxon>
        <taxon>Rhabditida</taxon>
        <taxon>Tylenchina</taxon>
        <taxon>Panagrolaimomorpha</taxon>
        <taxon>Strongyloidoidea</taxon>
        <taxon>Strongyloididae</taxon>
        <taxon>Parastrongyloides</taxon>
    </lineage>
</organism>